<evidence type="ECO:0000259" key="10">
    <source>
        <dbReference type="PROSITE" id="PS50240"/>
    </source>
</evidence>
<keyword evidence="8" id="KW-0812">Transmembrane</keyword>
<dbReference type="GO" id="GO:0006508">
    <property type="term" value="P:proteolysis"/>
    <property type="evidence" value="ECO:0007669"/>
    <property type="project" value="UniProtKB-KW"/>
</dbReference>
<dbReference type="GeneTree" id="ENSGT00940000162829"/>
<dbReference type="SUPFAM" id="SSF50494">
    <property type="entry name" value="Trypsin-like serine proteases"/>
    <property type="match status" value="1"/>
</dbReference>
<keyword evidence="2 9" id="KW-0732">Signal</keyword>
<keyword evidence="8" id="KW-1133">Transmembrane helix</keyword>
<dbReference type="GO" id="GO:0004252">
    <property type="term" value="F:serine-type endopeptidase activity"/>
    <property type="evidence" value="ECO:0007669"/>
    <property type="project" value="InterPro"/>
</dbReference>
<sequence>MASLSYGDDGIPFLGFLLWLQLLGLLLSGASAGAATRPRSPGGRRWRSGIGAQAGPDLVLKVGGRGHPPALCDRWIHLGTCVLWSWGWGTMASLLVPSFPNHPACGHRTMRIYGGKKAPQRKWPWQVSLQSYNRHICGGSLITNRLVLTAAHCVLSQTHYRVILGNNKLNEFDENAVMVPVKNVYPHQGFETKNLTNDIAIALLAFPVNYSPYIQPICLPERPFTVNAETLCWVTGWGRMERNVRPMILRETEQKILSQKICRKRYEDYFGVPKYTVREGMICGYHDVQRRSPCWGDSGGPLACEVNNTWIQIGVVSWGYMCGHDLLPAVYTEVMYFKKWLNLTINQASHIYHMGVYMLLICLLLPEAILVTM</sequence>
<protein>
    <recommendedName>
        <fullName evidence="10">Peptidase S1 domain-containing protein</fullName>
    </recommendedName>
</protein>
<organism evidence="11 12">
    <name type="scientific">Urocitellus parryii</name>
    <name type="common">Arctic ground squirrel</name>
    <name type="synonym">Spermophilus parryii</name>
    <dbReference type="NCBI Taxonomy" id="9999"/>
    <lineage>
        <taxon>Eukaryota</taxon>
        <taxon>Metazoa</taxon>
        <taxon>Chordata</taxon>
        <taxon>Craniata</taxon>
        <taxon>Vertebrata</taxon>
        <taxon>Euteleostomi</taxon>
        <taxon>Mammalia</taxon>
        <taxon>Eutheria</taxon>
        <taxon>Euarchontoglires</taxon>
        <taxon>Glires</taxon>
        <taxon>Rodentia</taxon>
        <taxon>Sciuromorpha</taxon>
        <taxon>Sciuridae</taxon>
        <taxon>Xerinae</taxon>
        <taxon>Marmotini</taxon>
        <taxon>Urocitellus</taxon>
    </lineage>
</organism>
<feature type="transmembrane region" description="Helical" evidence="8">
    <location>
        <begin position="351"/>
        <end position="371"/>
    </location>
</feature>
<dbReference type="AlphaFoldDB" id="A0A8D2I302"/>
<keyword evidence="6" id="KW-0325">Glycoprotein</keyword>
<evidence type="ECO:0000256" key="6">
    <source>
        <dbReference type="ARBA" id="ARBA00023180"/>
    </source>
</evidence>
<dbReference type="PROSITE" id="PS50240">
    <property type="entry name" value="TRYPSIN_DOM"/>
    <property type="match status" value="1"/>
</dbReference>
<dbReference type="PROSITE" id="PS00135">
    <property type="entry name" value="TRYPSIN_SER"/>
    <property type="match status" value="1"/>
</dbReference>
<evidence type="ECO:0000256" key="2">
    <source>
        <dbReference type="ARBA" id="ARBA00022729"/>
    </source>
</evidence>
<dbReference type="InterPro" id="IPR033116">
    <property type="entry name" value="TRYPSIN_SER"/>
</dbReference>
<dbReference type="CDD" id="cd00190">
    <property type="entry name" value="Tryp_SPc"/>
    <property type="match status" value="1"/>
</dbReference>
<dbReference type="PANTHER" id="PTHR24253:SF159">
    <property type="entry name" value="SERINE PROTEASE 42"/>
    <property type="match status" value="1"/>
</dbReference>
<dbReference type="Gene3D" id="2.40.10.10">
    <property type="entry name" value="Trypsin-like serine proteases"/>
    <property type="match status" value="1"/>
</dbReference>
<dbReference type="FunFam" id="2.40.10.10:FF:000006">
    <property type="entry name" value="Serine proteinase stubble"/>
    <property type="match status" value="1"/>
</dbReference>
<keyword evidence="12" id="KW-1185">Reference proteome</keyword>
<evidence type="ECO:0000256" key="4">
    <source>
        <dbReference type="ARBA" id="ARBA00022825"/>
    </source>
</evidence>
<evidence type="ECO:0000256" key="7">
    <source>
        <dbReference type="RuleBase" id="RU363034"/>
    </source>
</evidence>
<evidence type="ECO:0000313" key="12">
    <source>
        <dbReference type="Proteomes" id="UP000694417"/>
    </source>
</evidence>
<dbReference type="InterPro" id="IPR001254">
    <property type="entry name" value="Trypsin_dom"/>
</dbReference>
<dbReference type="InterPro" id="IPR001314">
    <property type="entry name" value="Peptidase_S1A"/>
</dbReference>
<dbReference type="Pfam" id="PF00089">
    <property type="entry name" value="Trypsin"/>
    <property type="match status" value="1"/>
</dbReference>
<dbReference type="InterPro" id="IPR009003">
    <property type="entry name" value="Peptidase_S1_PA"/>
</dbReference>
<keyword evidence="5" id="KW-1015">Disulfide bond</keyword>
<keyword evidence="3 7" id="KW-0378">Hydrolase</keyword>
<evidence type="ECO:0000313" key="11">
    <source>
        <dbReference type="Ensembl" id="ENSUPAP00010020415.1"/>
    </source>
</evidence>
<feature type="domain" description="Peptidase S1" evidence="10">
    <location>
        <begin position="112"/>
        <end position="346"/>
    </location>
</feature>
<evidence type="ECO:0000256" key="9">
    <source>
        <dbReference type="SAM" id="SignalP"/>
    </source>
</evidence>
<evidence type="ECO:0000256" key="1">
    <source>
        <dbReference type="ARBA" id="ARBA00022670"/>
    </source>
</evidence>
<dbReference type="PROSITE" id="PS00134">
    <property type="entry name" value="TRYPSIN_HIS"/>
    <property type="match status" value="1"/>
</dbReference>
<reference evidence="11" key="1">
    <citation type="submission" date="2025-08" db="UniProtKB">
        <authorList>
            <consortium name="Ensembl"/>
        </authorList>
    </citation>
    <scope>IDENTIFICATION</scope>
</reference>
<dbReference type="PRINTS" id="PR00722">
    <property type="entry name" value="CHYMOTRYPSIN"/>
</dbReference>
<feature type="chain" id="PRO_5034101833" description="Peptidase S1 domain-containing protein" evidence="9">
    <location>
        <begin position="33"/>
        <end position="373"/>
    </location>
</feature>
<feature type="signal peptide" evidence="9">
    <location>
        <begin position="1"/>
        <end position="32"/>
    </location>
</feature>
<proteinExistence type="predicted"/>
<keyword evidence="8" id="KW-0472">Membrane</keyword>
<dbReference type="SMART" id="SM00020">
    <property type="entry name" value="Tryp_SPc"/>
    <property type="match status" value="1"/>
</dbReference>
<dbReference type="Proteomes" id="UP000694417">
    <property type="component" value="Unplaced"/>
</dbReference>
<dbReference type="Ensembl" id="ENSUPAT00010023225.1">
    <property type="protein sequence ID" value="ENSUPAP00010020415.1"/>
    <property type="gene ID" value="ENSUPAG00010016148.1"/>
</dbReference>
<dbReference type="InterPro" id="IPR018114">
    <property type="entry name" value="TRYPSIN_HIS"/>
</dbReference>
<dbReference type="InterPro" id="IPR043504">
    <property type="entry name" value="Peptidase_S1_PA_chymotrypsin"/>
</dbReference>
<reference evidence="11" key="2">
    <citation type="submission" date="2025-09" db="UniProtKB">
        <authorList>
            <consortium name="Ensembl"/>
        </authorList>
    </citation>
    <scope>IDENTIFICATION</scope>
</reference>
<keyword evidence="1 7" id="KW-0645">Protease</keyword>
<keyword evidence="4 7" id="KW-0720">Serine protease</keyword>
<accession>A0A8D2I302</accession>
<name>A0A8D2I302_UROPR</name>
<dbReference type="PANTHER" id="PTHR24253">
    <property type="entry name" value="TRANSMEMBRANE PROTEASE SERINE"/>
    <property type="match status" value="1"/>
</dbReference>
<evidence type="ECO:0000256" key="3">
    <source>
        <dbReference type="ARBA" id="ARBA00022801"/>
    </source>
</evidence>
<evidence type="ECO:0000256" key="8">
    <source>
        <dbReference type="SAM" id="Phobius"/>
    </source>
</evidence>
<evidence type="ECO:0000256" key="5">
    <source>
        <dbReference type="ARBA" id="ARBA00023157"/>
    </source>
</evidence>